<dbReference type="Pfam" id="PF01225">
    <property type="entry name" value="Mur_ligase"/>
    <property type="match status" value="1"/>
</dbReference>
<comment type="similarity">
    <text evidence="1">Belongs to the MurCDEF family. MurE subfamily.</text>
</comment>
<dbReference type="UniPathway" id="UPA00219"/>
<dbReference type="SUPFAM" id="SSF53244">
    <property type="entry name" value="MurD-like peptide ligases, peptide-binding domain"/>
    <property type="match status" value="1"/>
</dbReference>
<feature type="domain" description="Mur ligase N-terminal catalytic" evidence="8">
    <location>
        <begin position="23"/>
        <end position="96"/>
    </location>
</feature>
<evidence type="ECO:0000256" key="7">
    <source>
        <dbReference type="RuleBase" id="RU004135"/>
    </source>
</evidence>
<reference evidence="11 12" key="1">
    <citation type="submission" date="2020-03" db="EMBL/GenBank/DDBJ databases">
        <title>Metabolic flexibility allows generalist bacteria to become dominant in a frequently disturbed ecosystem.</title>
        <authorList>
            <person name="Chen Y.-J."/>
            <person name="Leung P.M."/>
            <person name="Bay S.K."/>
            <person name="Hugenholtz P."/>
            <person name="Kessler A.J."/>
            <person name="Shelley G."/>
            <person name="Waite D.W."/>
            <person name="Cook P.L."/>
            <person name="Greening C."/>
        </authorList>
    </citation>
    <scope>NUCLEOTIDE SEQUENCE [LARGE SCALE GENOMIC DNA]</scope>
    <source>
        <strain evidence="11">SS_bin_28</strain>
    </source>
</reference>
<dbReference type="InterPro" id="IPR013221">
    <property type="entry name" value="Mur_ligase_cen"/>
</dbReference>
<dbReference type="PANTHER" id="PTHR23135">
    <property type="entry name" value="MUR LIGASE FAMILY MEMBER"/>
    <property type="match status" value="1"/>
</dbReference>
<evidence type="ECO:0000313" key="12">
    <source>
        <dbReference type="Proteomes" id="UP000547674"/>
    </source>
</evidence>
<dbReference type="AlphaFoldDB" id="A0A7Y2E6Y2"/>
<dbReference type="Proteomes" id="UP000547674">
    <property type="component" value="Unassembled WGS sequence"/>
</dbReference>
<dbReference type="InterPro" id="IPR036565">
    <property type="entry name" value="Mur-like_cat_sf"/>
</dbReference>
<dbReference type="SUPFAM" id="SSF53623">
    <property type="entry name" value="MurD-like peptide ligases, catalytic domain"/>
    <property type="match status" value="1"/>
</dbReference>
<organism evidence="11 12">
    <name type="scientific">Eiseniibacteriota bacterium</name>
    <dbReference type="NCBI Taxonomy" id="2212470"/>
    <lineage>
        <taxon>Bacteria</taxon>
        <taxon>Candidatus Eiseniibacteriota</taxon>
    </lineage>
</organism>
<evidence type="ECO:0000256" key="5">
    <source>
        <dbReference type="ARBA" id="ARBA00023306"/>
    </source>
</evidence>
<feature type="domain" description="Mur ligase C-terminal" evidence="9">
    <location>
        <begin position="334"/>
        <end position="420"/>
    </location>
</feature>
<dbReference type="HAMAP" id="MF_00208">
    <property type="entry name" value="MurE"/>
    <property type="match status" value="1"/>
</dbReference>
<dbReference type="EMBL" id="JABDJR010000237">
    <property type="protein sequence ID" value="NNF06348.1"/>
    <property type="molecule type" value="Genomic_DNA"/>
</dbReference>
<dbReference type="Gene3D" id="3.40.1390.10">
    <property type="entry name" value="MurE/MurF, N-terminal domain"/>
    <property type="match status" value="1"/>
</dbReference>
<name>A0A7Y2E6Y2_UNCEI</name>
<dbReference type="GO" id="GO:0005524">
    <property type="term" value="F:ATP binding"/>
    <property type="evidence" value="ECO:0007669"/>
    <property type="project" value="InterPro"/>
</dbReference>
<dbReference type="Pfam" id="PF02875">
    <property type="entry name" value="Mur_ligase_C"/>
    <property type="match status" value="1"/>
</dbReference>
<dbReference type="InterPro" id="IPR035911">
    <property type="entry name" value="MurE/MurF_N"/>
</dbReference>
<dbReference type="EC" id="6.3.2.13" evidence="11"/>
<dbReference type="GO" id="GO:0071555">
    <property type="term" value="P:cell wall organization"/>
    <property type="evidence" value="ECO:0007669"/>
    <property type="project" value="UniProtKB-KW"/>
</dbReference>
<evidence type="ECO:0000256" key="3">
    <source>
        <dbReference type="ARBA" id="ARBA00022960"/>
    </source>
</evidence>
<dbReference type="SUPFAM" id="SSF63418">
    <property type="entry name" value="MurE/MurF N-terminal domain"/>
    <property type="match status" value="1"/>
</dbReference>
<dbReference type="InterPro" id="IPR036615">
    <property type="entry name" value="Mur_ligase_C_dom_sf"/>
</dbReference>
<keyword evidence="11" id="KW-0436">Ligase</keyword>
<evidence type="ECO:0000256" key="4">
    <source>
        <dbReference type="ARBA" id="ARBA00022984"/>
    </source>
</evidence>
<evidence type="ECO:0000259" key="8">
    <source>
        <dbReference type="Pfam" id="PF01225"/>
    </source>
</evidence>
<evidence type="ECO:0000259" key="9">
    <source>
        <dbReference type="Pfam" id="PF02875"/>
    </source>
</evidence>
<dbReference type="GO" id="GO:0008360">
    <property type="term" value="P:regulation of cell shape"/>
    <property type="evidence" value="ECO:0007669"/>
    <property type="project" value="UniProtKB-KW"/>
</dbReference>
<proteinExistence type="inferred from homology"/>
<evidence type="ECO:0000256" key="6">
    <source>
        <dbReference type="ARBA" id="ARBA00023316"/>
    </source>
</evidence>
<dbReference type="GO" id="GO:0008765">
    <property type="term" value="F:UDP-N-acetylmuramoylalanyl-D-glutamate-2,6-diaminopimelate ligase activity"/>
    <property type="evidence" value="ECO:0007669"/>
    <property type="project" value="UniProtKB-EC"/>
</dbReference>
<protein>
    <submittedName>
        <fullName evidence="11">UDP-N-acetylmuramoyl-L-alanyl-D-glutamate--2, 6-diaminopimelate ligase</fullName>
        <ecNumber evidence="11">6.3.2.13</ecNumber>
    </submittedName>
</protein>
<evidence type="ECO:0000256" key="1">
    <source>
        <dbReference type="ARBA" id="ARBA00005898"/>
    </source>
</evidence>
<dbReference type="InterPro" id="IPR005761">
    <property type="entry name" value="UDP-N-AcMur-Glu-dNH2Pim_ligase"/>
</dbReference>
<keyword evidence="2 7" id="KW-0132">Cell division</keyword>
<comment type="caution">
    <text evidence="11">The sequence shown here is derived from an EMBL/GenBank/DDBJ whole genome shotgun (WGS) entry which is preliminary data.</text>
</comment>
<dbReference type="GO" id="GO:0009252">
    <property type="term" value="P:peptidoglycan biosynthetic process"/>
    <property type="evidence" value="ECO:0007669"/>
    <property type="project" value="UniProtKB-UniPathway"/>
</dbReference>
<dbReference type="GO" id="GO:0051301">
    <property type="term" value="P:cell division"/>
    <property type="evidence" value="ECO:0007669"/>
    <property type="project" value="UniProtKB-KW"/>
</dbReference>
<keyword evidence="6 7" id="KW-0961">Cell wall biogenesis/degradation</keyword>
<feature type="domain" description="Mur ligase central" evidence="10">
    <location>
        <begin position="108"/>
        <end position="312"/>
    </location>
</feature>
<keyword evidence="3 7" id="KW-0133">Cell shape</keyword>
<dbReference type="Pfam" id="PF08245">
    <property type="entry name" value="Mur_ligase_M"/>
    <property type="match status" value="1"/>
</dbReference>
<evidence type="ECO:0000256" key="2">
    <source>
        <dbReference type="ARBA" id="ARBA00022618"/>
    </source>
</evidence>
<dbReference type="InterPro" id="IPR000713">
    <property type="entry name" value="Mur_ligase_N"/>
</dbReference>
<dbReference type="Gene3D" id="3.40.1190.10">
    <property type="entry name" value="Mur-like, catalytic domain"/>
    <property type="match status" value="1"/>
</dbReference>
<dbReference type="PANTHER" id="PTHR23135:SF4">
    <property type="entry name" value="UDP-N-ACETYLMURAMOYL-L-ALANYL-D-GLUTAMATE--2,6-DIAMINOPIMELATE LIGASE MURE HOMOLOG, CHLOROPLASTIC"/>
    <property type="match status" value="1"/>
</dbReference>
<comment type="subcellular location">
    <subcellularLocation>
        <location evidence="7">Cytoplasm</location>
    </subcellularLocation>
</comment>
<dbReference type="InterPro" id="IPR004101">
    <property type="entry name" value="Mur_ligase_C"/>
</dbReference>
<dbReference type="Gene3D" id="3.90.190.20">
    <property type="entry name" value="Mur ligase, C-terminal domain"/>
    <property type="match status" value="1"/>
</dbReference>
<dbReference type="GO" id="GO:0005737">
    <property type="term" value="C:cytoplasm"/>
    <property type="evidence" value="ECO:0007669"/>
    <property type="project" value="UniProtKB-SubCell"/>
</dbReference>
<keyword evidence="5 7" id="KW-0131">Cell cycle</keyword>
<evidence type="ECO:0000313" key="11">
    <source>
        <dbReference type="EMBL" id="NNF06348.1"/>
    </source>
</evidence>
<comment type="pathway">
    <text evidence="7">Cell wall biogenesis; peptidoglycan biosynthesis.</text>
</comment>
<keyword evidence="4 7" id="KW-0573">Peptidoglycan synthesis</keyword>
<evidence type="ECO:0000259" key="10">
    <source>
        <dbReference type="Pfam" id="PF08245"/>
    </source>
</evidence>
<dbReference type="NCBIfam" id="TIGR01085">
    <property type="entry name" value="murE"/>
    <property type="match status" value="1"/>
</dbReference>
<accession>A0A7Y2E6Y2</accession>
<feature type="non-terminal residue" evidence="11">
    <location>
        <position position="425"/>
    </location>
</feature>
<sequence>MILSTLVSELPQSQVLGESTVDISGIEFDSRQVGGGALFVCLEGLARNGHDFAAGAVSQGAVALVVRYPVSVEPPVPQVVVPDTREAMARLAATFYGHPSRELKLVGVTGTNGKTTVTQILQQIAEAGGVPSGVFGTLGNRFGNESRTTGLTTPEAPQTQAMLRLAVEGGTRLVAMEASSHAIAQKRTFGLVFAVVVFTNLTRDHLDYHGDFETYKETKFELFDPASRAFPDPAIAILNLEDPAGRELMDRVPGTVRTYGFHEKADYRAAEVKTKSNGSSFLLKTPHGEIKIQTALRGRFNVLNALAAAAAASELGIPLPSIAQGLEGNKQVPGRMEPVDGAAFQILVDYAHTPDALSLVLEAVKEITSGRVLLVFGCGGDRDAGKRPEMGQVASRGADLLWVTSDNPRTEDPEKIIDEILAGVD</sequence>
<gene>
    <name evidence="11" type="ORF">HKN21_06280</name>
</gene>
<dbReference type="NCBIfam" id="NF001126">
    <property type="entry name" value="PRK00139.1-4"/>
    <property type="match status" value="1"/>
</dbReference>